<dbReference type="Proteomes" id="UP001523392">
    <property type="component" value="Unassembled WGS sequence"/>
</dbReference>
<comment type="pathway">
    <text evidence="1">Cell wall biogenesis; peptidoglycan biosynthesis.</text>
</comment>
<dbReference type="Pfam" id="PF03734">
    <property type="entry name" value="YkuD"/>
    <property type="match status" value="1"/>
</dbReference>
<reference evidence="3 4" key="1">
    <citation type="submission" date="2021-12" db="EMBL/GenBank/DDBJ databases">
        <title>Siccirubricoccus leaddurans sp. nov., a high concentration Zn2+ tolerance bacterium.</title>
        <authorList>
            <person name="Cao Y."/>
        </authorList>
    </citation>
    <scope>NUCLEOTIDE SEQUENCE [LARGE SCALE GENOMIC DNA]</scope>
    <source>
        <strain evidence="3 4">KC 17139</strain>
    </source>
</reference>
<feature type="active site" description="Nucleophile" evidence="1">
    <location>
        <position position="153"/>
    </location>
</feature>
<feature type="domain" description="L,D-TPase catalytic" evidence="2">
    <location>
        <begin position="5"/>
        <end position="176"/>
    </location>
</feature>
<sequence length="177" mass="19521">MDGLGTMTLSPDSGWARCTPDGLLRLGSETWRCALGRGGIRADKQEGDGATPVGRLPLRRILWRADRGPKPVALVPVEPLAPEDGWCDDPIHPDYNRRIRLPHPARHEVLWREDGLYDIIGVLGWNDTPVIRHRGSAIFLHLAWPDLAPTEGCIALPEGALRALLPQLRGIEVMATI</sequence>
<organism evidence="3 4">
    <name type="scientific">Siccirubricoccus soli</name>
    <dbReference type="NCBI Taxonomy" id="2899147"/>
    <lineage>
        <taxon>Bacteria</taxon>
        <taxon>Pseudomonadati</taxon>
        <taxon>Pseudomonadota</taxon>
        <taxon>Alphaproteobacteria</taxon>
        <taxon>Acetobacterales</taxon>
        <taxon>Roseomonadaceae</taxon>
        <taxon>Siccirubricoccus</taxon>
    </lineage>
</organism>
<keyword evidence="1" id="KW-0573">Peptidoglycan synthesis</keyword>
<proteinExistence type="predicted"/>
<comment type="caution">
    <text evidence="3">The sequence shown here is derived from an EMBL/GenBank/DDBJ whole genome shotgun (WGS) entry which is preliminary data.</text>
</comment>
<feature type="active site" description="Proton donor/acceptor" evidence="1">
    <location>
        <position position="141"/>
    </location>
</feature>
<dbReference type="EMBL" id="JAFIRR010000271">
    <property type="protein sequence ID" value="MCO6420002.1"/>
    <property type="molecule type" value="Genomic_DNA"/>
</dbReference>
<dbReference type="PANTHER" id="PTHR38589">
    <property type="entry name" value="BLR0621 PROTEIN"/>
    <property type="match status" value="1"/>
</dbReference>
<name>A0ABT1DEG3_9PROT</name>
<gene>
    <name evidence="3" type="ORF">JYK14_28125</name>
</gene>
<protein>
    <submittedName>
        <fullName evidence="3">L,D-transpeptidase family protein</fullName>
    </submittedName>
</protein>
<evidence type="ECO:0000259" key="2">
    <source>
        <dbReference type="PROSITE" id="PS52029"/>
    </source>
</evidence>
<keyword evidence="1" id="KW-0133">Cell shape</keyword>
<dbReference type="PROSITE" id="PS52029">
    <property type="entry name" value="LD_TPASE"/>
    <property type="match status" value="1"/>
</dbReference>
<evidence type="ECO:0000313" key="3">
    <source>
        <dbReference type="EMBL" id="MCO6420002.1"/>
    </source>
</evidence>
<dbReference type="PANTHER" id="PTHR38589:SF1">
    <property type="entry name" value="BLR0621 PROTEIN"/>
    <property type="match status" value="1"/>
</dbReference>
<accession>A0ABT1DEG3</accession>
<keyword evidence="4" id="KW-1185">Reference proteome</keyword>
<evidence type="ECO:0000256" key="1">
    <source>
        <dbReference type="PROSITE-ProRule" id="PRU01373"/>
    </source>
</evidence>
<keyword evidence="1" id="KW-0961">Cell wall biogenesis/degradation</keyword>
<evidence type="ECO:0000313" key="4">
    <source>
        <dbReference type="Proteomes" id="UP001523392"/>
    </source>
</evidence>
<dbReference type="InterPro" id="IPR005490">
    <property type="entry name" value="LD_TPept_cat_dom"/>
</dbReference>